<dbReference type="AlphaFoldDB" id="A0A9X1F4B3"/>
<evidence type="ECO:0000313" key="2">
    <source>
        <dbReference type="EMBL" id="MBV7259716.1"/>
    </source>
</evidence>
<dbReference type="GO" id="GO:0004721">
    <property type="term" value="F:phosphoprotein phosphatase activity"/>
    <property type="evidence" value="ECO:0007669"/>
    <property type="project" value="InterPro"/>
</dbReference>
<comment type="caution">
    <text evidence="2">The sequence shown here is derived from an EMBL/GenBank/DDBJ whole genome shotgun (WGS) entry which is preliminary data.</text>
</comment>
<dbReference type="InterPro" id="IPR026893">
    <property type="entry name" value="Tyr/Ser_Pase_IphP-type"/>
</dbReference>
<gene>
    <name evidence="2" type="ORF">KCG46_09055</name>
</gene>
<accession>A0A9X1F4B3</accession>
<dbReference type="RefSeq" id="WP_218404912.1">
    <property type="nucleotide sequence ID" value="NZ_JAGSPC010000001.1"/>
</dbReference>
<feature type="domain" description="Tyrosine specific protein phosphatases" evidence="1">
    <location>
        <begin position="128"/>
        <end position="163"/>
    </location>
</feature>
<protein>
    <submittedName>
        <fullName evidence="2">Tyrosine-protein phosphatase</fullName>
    </submittedName>
</protein>
<proteinExistence type="predicted"/>
<sequence length="263" mass="28466">MIRHIPTEPFLPTEGIHNLRDYGGYSVAGGGRVKTGLLLRSGHHADASPADLETVAGLDLRYVIDLRGDSERSRNTCIRPDGFDAQVLYFQGETAGLAPHLEAAEGSIDAASAHHAMVELYGALPDREGLNSVLRDYFKALARGEGASLVHCAAGKDRTGIAVDLLHHILGVHPDDAMHDYLLTNHSPRNDERIAHGMNMLGSKYGTKDEATARMLMGVDAEFLEAARHSVKSRFGSVETYLEQALSVDADMRATIKAELVDA</sequence>
<reference evidence="2" key="1">
    <citation type="submission" date="2021-04" db="EMBL/GenBank/DDBJ databases">
        <authorList>
            <person name="Pira H."/>
            <person name="Risdian C."/>
            <person name="Wink J."/>
        </authorList>
    </citation>
    <scope>NUCLEOTIDE SEQUENCE</scope>
    <source>
        <strain evidence="2">WH158</strain>
    </source>
</reference>
<keyword evidence="3" id="KW-1185">Reference proteome</keyword>
<dbReference type="EMBL" id="JAGSPC010000001">
    <property type="protein sequence ID" value="MBV7259716.1"/>
    <property type="molecule type" value="Genomic_DNA"/>
</dbReference>
<dbReference type="PROSITE" id="PS00383">
    <property type="entry name" value="TYR_PHOSPHATASE_1"/>
    <property type="match status" value="1"/>
</dbReference>
<dbReference type="InterPro" id="IPR016130">
    <property type="entry name" value="Tyr_Pase_AS"/>
</dbReference>
<organism evidence="2 3">
    <name type="scientific">Erythrobacter crassostreae</name>
    <dbReference type="NCBI Taxonomy" id="2828328"/>
    <lineage>
        <taxon>Bacteria</taxon>
        <taxon>Pseudomonadati</taxon>
        <taxon>Pseudomonadota</taxon>
        <taxon>Alphaproteobacteria</taxon>
        <taxon>Sphingomonadales</taxon>
        <taxon>Erythrobacteraceae</taxon>
        <taxon>Erythrobacter/Porphyrobacter group</taxon>
        <taxon>Erythrobacter</taxon>
    </lineage>
</organism>
<dbReference type="Pfam" id="PF13350">
    <property type="entry name" value="Y_phosphatase3"/>
    <property type="match status" value="1"/>
</dbReference>
<dbReference type="Proteomes" id="UP001138681">
    <property type="component" value="Unassembled WGS sequence"/>
</dbReference>
<evidence type="ECO:0000313" key="3">
    <source>
        <dbReference type="Proteomes" id="UP001138681"/>
    </source>
</evidence>
<name>A0A9X1F4B3_9SPHN</name>
<dbReference type="InterPro" id="IPR000387">
    <property type="entry name" value="Tyr_Pase_dom"/>
</dbReference>
<evidence type="ECO:0000259" key="1">
    <source>
        <dbReference type="PROSITE" id="PS50056"/>
    </source>
</evidence>
<dbReference type="PROSITE" id="PS50056">
    <property type="entry name" value="TYR_PHOSPHATASE_2"/>
    <property type="match status" value="1"/>
</dbReference>